<dbReference type="GO" id="GO:0004252">
    <property type="term" value="F:serine-type endopeptidase activity"/>
    <property type="evidence" value="ECO:0007669"/>
    <property type="project" value="UniProtKB-UniRule"/>
</dbReference>
<evidence type="ECO:0000313" key="10">
    <source>
        <dbReference type="Proteomes" id="UP000190951"/>
    </source>
</evidence>
<accession>A0A1S8KZE6</accession>
<evidence type="ECO:0000256" key="6">
    <source>
        <dbReference type="RuleBase" id="RU003355"/>
    </source>
</evidence>
<evidence type="ECO:0000256" key="5">
    <source>
        <dbReference type="PROSITE-ProRule" id="PRU01240"/>
    </source>
</evidence>
<dbReference type="InterPro" id="IPR023827">
    <property type="entry name" value="Peptidase_S8_Asp-AS"/>
</dbReference>
<keyword evidence="10" id="KW-1185">Reference proteome</keyword>
<feature type="domain" description="Peptidase S8/S53" evidence="7">
    <location>
        <begin position="396"/>
        <end position="517"/>
    </location>
</feature>
<feature type="active site" description="Charge relay system" evidence="5">
    <location>
        <position position="461"/>
    </location>
</feature>
<dbReference type="PROSITE" id="PS00138">
    <property type="entry name" value="SUBTILASE_SER"/>
    <property type="match status" value="1"/>
</dbReference>
<dbReference type="KEGG" id="crw:CROST_041370"/>
<dbReference type="PROSITE" id="PS00137">
    <property type="entry name" value="SUBTILASE_HIS"/>
    <property type="match status" value="1"/>
</dbReference>
<dbReference type="CDD" id="cd07478">
    <property type="entry name" value="Peptidases_S8_CspA-like"/>
    <property type="match status" value="2"/>
</dbReference>
<comment type="similarity">
    <text evidence="1 5 6">Belongs to the peptidase S8 family.</text>
</comment>
<dbReference type="STRING" id="84029.CROST_37880"/>
<organism evidence="9 10">
    <name type="scientific">Clostridium felsineum</name>
    <dbReference type="NCBI Taxonomy" id="36839"/>
    <lineage>
        <taxon>Bacteria</taxon>
        <taxon>Bacillati</taxon>
        <taxon>Bacillota</taxon>
        <taxon>Clostridia</taxon>
        <taxon>Eubacteriales</taxon>
        <taxon>Clostridiaceae</taxon>
        <taxon>Clostridium</taxon>
    </lineage>
</organism>
<feature type="active site" description="Charge relay system" evidence="5">
    <location>
        <position position="643"/>
    </location>
</feature>
<feature type="domain" description="Peptidase S8/S53" evidence="7">
    <location>
        <begin position="634"/>
        <end position="854"/>
    </location>
</feature>
<name>A0A1S8KZE6_9CLOT</name>
<dbReference type="InterPro" id="IPR050131">
    <property type="entry name" value="Peptidase_S8_subtilisin-like"/>
</dbReference>
<feature type="domain" description="Peptidase S8/S53" evidence="7">
    <location>
        <begin position="84"/>
        <end position="278"/>
    </location>
</feature>
<dbReference type="Pfam" id="PF00082">
    <property type="entry name" value="Peptidase_S8"/>
    <property type="match status" value="4"/>
</dbReference>
<dbReference type="SUPFAM" id="SSF52743">
    <property type="entry name" value="Subtilisin-like"/>
    <property type="match status" value="2"/>
</dbReference>
<dbReference type="Gene3D" id="2.60.120.1290">
    <property type="match status" value="2"/>
</dbReference>
<dbReference type="PANTHER" id="PTHR43806:SF11">
    <property type="entry name" value="CEREVISIN-RELATED"/>
    <property type="match status" value="1"/>
</dbReference>
<reference evidence="9 10" key="1">
    <citation type="submission" date="2022-04" db="EMBL/GenBank/DDBJ databases">
        <title>Genome sequence of C. roseum typestrain.</title>
        <authorList>
            <person name="Poehlein A."/>
            <person name="Schoch T."/>
            <person name="Duerre P."/>
            <person name="Daniel R."/>
        </authorList>
    </citation>
    <scope>NUCLEOTIDE SEQUENCE [LARGE SCALE GENOMIC DNA]</scope>
    <source>
        <strain evidence="9 10">DSM 7320</strain>
    </source>
</reference>
<dbReference type="PRINTS" id="PR00723">
    <property type="entry name" value="SUBTILISIN"/>
</dbReference>
<dbReference type="Pfam" id="PF18425">
    <property type="entry name" value="CspB_prodomain"/>
    <property type="match status" value="1"/>
</dbReference>
<protein>
    <submittedName>
        <fullName evidence="9">Uncharacterized protein</fullName>
    </submittedName>
</protein>
<dbReference type="InterPro" id="IPR015500">
    <property type="entry name" value="Peptidase_S8_subtilisin-rel"/>
</dbReference>
<dbReference type="PANTHER" id="PTHR43806">
    <property type="entry name" value="PEPTIDASE S8"/>
    <property type="match status" value="1"/>
</dbReference>
<sequence length="1121" mass="123227">MEVVIKFVDNPDTLKKSVDNIRGSFEDLGFGFGIVTVPINNLNKLNEITQIEYVELPKNLYADFLPANTASCVQPAWDVYNLTGKGVLVGFIDSGIDYTHPAFMNKDGTSRILYIYDLSSGGKIFTNEDINRAIKSNNPERIVPERDDIGHGTHVAGIACGGGNIDRRYFGPAYESNIAMVKMTAEGKAAYGKSTQLMRGVKFLVDKANSMNMPLVINLSFSTNDGAHDGTSLLEQYIENICLLEKISFVISAGNEGAAGHHVGSPLRETQTISMNIAEDEKSIILQLYKSFTENIAIEIKNPANISTGTININEGYKEGRIQNDRYFLYYSGPKPFSLNGEILINLASADSKLTSGTWMITITKKSNTMGNYDIWLPVQEGLNPNTRFLRPNVYDTLGIPGTVRDAITVGSYNSLTGAISSFSGRGRETGNPVKPDLVAPGEAIESAAPGGEFDALSGTSMAAPTVSGICALLMQWGIVLKKDIYMYGDRLKYYLLNGAKRDREDISYPNPTFGYGKVCLSNSLNLILTRSEKMLRQNCANDVLKPDYLNITVEADSDIMQAMSKIDYACAFPLGDNYYVVSVQEKRLNELLNTVPQILYAEIPSLYTICALSPLDAANINKFHDDPYLNLTGKGVIAGIIDTGIDYLSSEFMYEDNTTRIMTVWDQTGVNDANNQNVNYGKEYSAADINAAIALKNNNGDPYSKVNLKDEEGHGTKLAAIIGGRGKYVGAAPDCSFAVVKLIHAKRLTLSKYGISEPKCSVYASSSIIQAIKYLFDYAHKVNMPIVIYIPLGTNEGGHDGSTLIERYIDQISRVRGVAVVCGCGNAGDTNTHTSGRFESTNSVNVIEVKAGEKQKNLPINIWFSTPDRVSISITSPSGEIIEKIPPKYKGPNVTKLVYEESIVTIQYYFPEPLTGDEFIEVYIENIKPGIWKLNLTGEYIQNGSYNAWLPQKVLLEEGTEFLNPSQYTTLTVPSTSRSVICCSYYNQDSNTLMSSSGRGYTRDNRIAPIIAAGGYMVPTVDGSGQSTTLTGSSPASAVLAGAVVLMFQWGIVDGNDRTLYSTKIKTYLIRGADRREGEVYPNRETGYGLLDLNGVFERMRNEKRRVFVRIPKEIRKFFI</sequence>
<dbReference type="InterPro" id="IPR036852">
    <property type="entry name" value="Peptidase_S8/S53_dom_sf"/>
</dbReference>
<evidence type="ECO:0000313" key="9">
    <source>
        <dbReference type="EMBL" id="URZ13371.1"/>
    </source>
</evidence>
<feature type="domain" description="Peptidase S8/S53" evidence="7">
    <location>
        <begin position="969"/>
        <end position="1090"/>
    </location>
</feature>
<dbReference type="InterPro" id="IPR000209">
    <property type="entry name" value="Peptidase_S8/S53_dom"/>
</dbReference>
<keyword evidence="2 5" id="KW-0645">Protease</keyword>
<feature type="active site" description="Charge relay system" evidence="5">
    <location>
        <position position="1035"/>
    </location>
</feature>
<dbReference type="InterPro" id="IPR023828">
    <property type="entry name" value="Peptidase_S8_Ser-AS"/>
</dbReference>
<feature type="active site" description="Charge relay system" evidence="5">
    <location>
        <position position="715"/>
    </location>
</feature>
<evidence type="ECO:0000256" key="2">
    <source>
        <dbReference type="ARBA" id="ARBA00022670"/>
    </source>
</evidence>
<feature type="active site" description="Charge relay system" evidence="5">
    <location>
        <position position="93"/>
    </location>
</feature>
<dbReference type="EMBL" id="CP096983">
    <property type="protein sequence ID" value="URZ13371.1"/>
    <property type="molecule type" value="Genomic_DNA"/>
</dbReference>
<evidence type="ECO:0000256" key="3">
    <source>
        <dbReference type="ARBA" id="ARBA00022801"/>
    </source>
</evidence>
<dbReference type="AlphaFoldDB" id="A0A1S8KZE6"/>
<dbReference type="InterPro" id="IPR041365">
    <property type="entry name" value="CspB_prodomain"/>
</dbReference>
<dbReference type="Gene3D" id="3.40.50.200">
    <property type="entry name" value="Peptidase S8/S53 domain"/>
    <property type="match status" value="2"/>
</dbReference>
<gene>
    <name evidence="9" type="ORF">CROST_041370</name>
</gene>
<proteinExistence type="inferred from homology"/>
<evidence type="ECO:0000256" key="1">
    <source>
        <dbReference type="ARBA" id="ARBA00011073"/>
    </source>
</evidence>
<dbReference type="PROSITE" id="PS00136">
    <property type="entry name" value="SUBTILASE_ASP"/>
    <property type="match status" value="1"/>
</dbReference>
<feature type="active site" description="Charge relay system" evidence="5">
    <location>
        <position position="151"/>
    </location>
</feature>
<dbReference type="InterPro" id="IPR022398">
    <property type="entry name" value="Peptidase_S8_His-AS"/>
</dbReference>
<evidence type="ECO:0000259" key="8">
    <source>
        <dbReference type="Pfam" id="PF18425"/>
    </source>
</evidence>
<keyword evidence="3 5" id="KW-0378">Hydrolase</keyword>
<keyword evidence="4 5" id="KW-0720">Serine protease</keyword>
<dbReference type="InterPro" id="IPR034045">
    <property type="entry name" value="Pep_S8_CspA-like"/>
</dbReference>
<dbReference type="Proteomes" id="UP000190951">
    <property type="component" value="Chromosome"/>
</dbReference>
<dbReference type="Gene3D" id="3.30.70.2980">
    <property type="match status" value="1"/>
</dbReference>
<dbReference type="GO" id="GO:0006508">
    <property type="term" value="P:proteolysis"/>
    <property type="evidence" value="ECO:0007669"/>
    <property type="project" value="UniProtKB-KW"/>
</dbReference>
<evidence type="ECO:0000259" key="7">
    <source>
        <dbReference type="Pfam" id="PF00082"/>
    </source>
</evidence>
<dbReference type="PROSITE" id="PS51892">
    <property type="entry name" value="SUBTILASE"/>
    <property type="match status" value="2"/>
</dbReference>
<evidence type="ECO:0000256" key="4">
    <source>
        <dbReference type="ARBA" id="ARBA00022825"/>
    </source>
</evidence>
<feature type="domain" description="Csp protease B prodomain" evidence="8">
    <location>
        <begin position="1"/>
        <end position="58"/>
    </location>
</feature>